<reference evidence="7" key="1">
    <citation type="journal article" date="2023" name="G3 (Bethesda)">
        <title>Whole genome assembly and annotation of the endangered Caribbean coral Acropora cervicornis.</title>
        <authorList>
            <person name="Selwyn J.D."/>
            <person name="Vollmer S.V."/>
        </authorList>
    </citation>
    <scope>NUCLEOTIDE SEQUENCE</scope>
    <source>
        <strain evidence="7">K2</strain>
    </source>
</reference>
<name>A0AAD9V9V4_ACRCE</name>
<feature type="chain" id="PRO_5042227689" description="Pre-rRNA-processing protein RIX1 N-terminal domain-containing protein" evidence="5">
    <location>
        <begin position="25"/>
        <end position="715"/>
    </location>
</feature>
<evidence type="ECO:0000313" key="8">
    <source>
        <dbReference type="Proteomes" id="UP001249851"/>
    </source>
</evidence>
<sequence length="715" mass="77287">TSVILCLSWIGVCLLGTTIDQCDTDTFTKNCVSWVRTILQLIQNSDRSELTSYCSELIGEILRYAVEFSELSRDVSNTSIPSIISAILSNKSTSLLSELGVAIIKLKASCCPCLVRLVKKQERCSRNASSGKNSVCPWQEQWNKILHTIHLLLDIAYEHAEAAVLRPSGKAVSQPEVLPLGDIPHAEPGRTYTLITRCNSLLTCLSTMIREDFNKIVTIPNDATVSLKSAVIIESVLLRASLPLIHQNAVDLLTSLMARQLRCSVYLCLEHWVHLTNSLPEGSGVVSKLMEEILDDIMPVTSQTKLLPSTAQNLGSSKMSKKQKFDTSANDMLTYRALKVLSAMLLACGGDIPPDKFKSVVHTYPIPFGRADCRQALYHVLLSCLLTDLPNVPSPVNHAVRLFSYGLQDADLGVSSFCQEALVISNSIIHPRSFPQVCSASGPLLVGTTEQPSTNGSFLMAPNQSVPESHLFSPLGQPSTQAVSQSILNGGVFRNDSSGVSTQTGVNSVGYREHIEIPEDSNFEVSLADKSNSSIEEKELRLSNGHLETSCGGNIESSDCCQGETGSSVATDSTSINTSVLQPTASSLNVLAAPLLNTQGFLTDLGKGHSDSTKKQSVNQASVEEREDASPSNPKKQGESTMVASQFKRRRVEDNSNKSNGEVCRESSNTGQSKDHLSGTTKDSSQATENGDDETSEMLSAFVDSYPDSDDQVSS</sequence>
<proteinExistence type="inferred from homology"/>
<keyword evidence="5" id="KW-0732">Signal</keyword>
<feature type="signal peptide" evidence="5">
    <location>
        <begin position="1"/>
        <end position="24"/>
    </location>
</feature>
<evidence type="ECO:0000259" key="6">
    <source>
        <dbReference type="Pfam" id="PF08167"/>
    </source>
</evidence>
<feature type="compositionally biased region" description="Polar residues" evidence="4">
    <location>
        <begin position="630"/>
        <end position="644"/>
    </location>
</feature>
<dbReference type="EMBL" id="JARQWQ010000016">
    <property type="protein sequence ID" value="KAK2566628.1"/>
    <property type="molecule type" value="Genomic_DNA"/>
</dbReference>
<feature type="compositionally biased region" description="Polar residues" evidence="4">
    <location>
        <begin position="666"/>
        <end position="689"/>
    </location>
</feature>
<protein>
    <recommendedName>
        <fullName evidence="6">Pre-rRNA-processing protein RIX1 N-terminal domain-containing protein</fullName>
    </recommendedName>
</protein>
<dbReference type="Pfam" id="PF08167">
    <property type="entry name" value="RIX1"/>
    <property type="match status" value="1"/>
</dbReference>
<evidence type="ECO:0000256" key="5">
    <source>
        <dbReference type="SAM" id="SignalP"/>
    </source>
</evidence>
<accession>A0AAD9V9V4</accession>
<dbReference type="Proteomes" id="UP001249851">
    <property type="component" value="Unassembled WGS sequence"/>
</dbReference>
<dbReference type="GO" id="GO:0005634">
    <property type="term" value="C:nucleus"/>
    <property type="evidence" value="ECO:0007669"/>
    <property type="project" value="UniProtKB-SubCell"/>
</dbReference>
<feature type="region of interest" description="Disordered" evidence="4">
    <location>
        <begin position="606"/>
        <end position="715"/>
    </location>
</feature>
<evidence type="ECO:0000256" key="2">
    <source>
        <dbReference type="ARBA" id="ARBA00010511"/>
    </source>
</evidence>
<dbReference type="InterPro" id="IPR012583">
    <property type="entry name" value="RIX1_N"/>
</dbReference>
<feature type="domain" description="Pre-rRNA-processing protein RIX1 N-terminal" evidence="6">
    <location>
        <begin position="9"/>
        <end position="120"/>
    </location>
</feature>
<evidence type="ECO:0000313" key="7">
    <source>
        <dbReference type="EMBL" id="KAK2566628.1"/>
    </source>
</evidence>
<evidence type="ECO:0000256" key="1">
    <source>
        <dbReference type="ARBA" id="ARBA00004123"/>
    </source>
</evidence>
<keyword evidence="3" id="KW-0539">Nucleus</keyword>
<feature type="non-terminal residue" evidence="7">
    <location>
        <position position="1"/>
    </location>
</feature>
<keyword evidence="8" id="KW-1185">Reference proteome</keyword>
<dbReference type="GO" id="GO:0006364">
    <property type="term" value="P:rRNA processing"/>
    <property type="evidence" value="ECO:0007669"/>
    <property type="project" value="TreeGrafter"/>
</dbReference>
<evidence type="ECO:0000256" key="4">
    <source>
        <dbReference type="SAM" id="MobiDB-lite"/>
    </source>
</evidence>
<gene>
    <name evidence="7" type="ORF">P5673_009275</name>
</gene>
<organism evidence="7 8">
    <name type="scientific">Acropora cervicornis</name>
    <name type="common">Staghorn coral</name>
    <dbReference type="NCBI Taxonomy" id="6130"/>
    <lineage>
        <taxon>Eukaryota</taxon>
        <taxon>Metazoa</taxon>
        <taxon>Cnidaria</taxon>
        <taxon>Anthozoa</taxon>
        <taxon>Hexacorallia</taxon>
        <taxon>Scleractinia</taxon>
        <taxon>Astrocoeniina</taxon>
        <taxon>Acroporidae</taxon>
        <taxon>Acropora</taxon>
    </lineage>
</organism>
<comment type="similarity">
    <text evidence="2">Belongs to the RIX1/PELP1 family.</text>
</comment>
<dbReference type="PANTHER" id="PTHR34105">
    <property type="entry name" value="PROLINE-, GLUTAMIC ACID- AND LEUCINE-RICH PROTEIN 1"/>
    <property type="match status" value="1"/>
</dbReference>
<dbReference type="AlphaFoldDB" id="A0AAD9V9V4"/>
<comment type="subcellular location">
    <subcellularLocation>
        <location evidence="1">Nucleus</location>
    </subcellularLocation>
</comment>
<dbReference type="PANTHER" id="PTHR34105:SF1">
    <property type="entry name" value="PROLINE-, GLUTAMIC ACID- AND LEUCINE-RICH PROTEIN 1"/>
    <property type="match status" value="1"/>
</dbReference>
<evidence type="ECO:0000256" key="3">
    <source>
        <dbReference type="ARBA" id="ARBA00023242"/>
    </source>
</evidence>
<comment type="caution">
    <text evidence="7">The sequence shown here is derived from an EMBL/GenBank/DDBJ whole genome shotgun (WGS) entry which is preliminary data.</text>
</comment>
<reference evidence="7" key="2">
    <citation type="journal article" date="2023" name="Science">
        <title>Genomic signatures of disease resistance in endangered staghorn corals.</title>
        <authorList>
            <person name="Vollmer S.V."/>
            <person name="Selwyn J.D."/>
            <person name="Despard B.A."/>
            <person name="Roesel C.L."/>
        </authorList>
    </citation>
    <scope>NUCLEOTIDE SEQUENCE</scope>
    <source>
        <strain evidence="7">K2</strain>
    </source>
</reference>